<comment type="caution">
    <text evidence="9">The sequence shown here is derived from an EMBL/GenBank/DDBJ whole genome shotgun (WGS) entry which is preliminary data.</text>
</comment>
<protein>
    <recommendedName>
        <fullName evidence="2">GTPase Der</fullName>
    </recommendedName>
    <alternativeName>
        <fullName evidence="7">GTP-binding protein EngA</fullName>
    </alternativeName>
</protein>
<evidence type="ECO:0000256" key="5">
    <source>
        <dbReference type="ARBA" id="ARBA00022741"/>
    </source>
</evidence>
<keyword evidence="6" id="KW-0342">GTP-binding</keyword>
<dbReference type="CDD" id="cd01894">
    <property type="entry name" value="EngA1"/>
    <property type="match status" value="1"/>
</dbReference>
<feature type="domain" description="EngA-type G" evidence="8">
    <location>
        <begin position="4"/>
        <end position="168"/>
    </location>
</feature>
<evidence type="ECO:0000256" key="7">
    <source>
        <dbReference type="ARBA" id="ARBA00032345"/>
    </source>
</evidence>
<dbReference type="InterPro" id="IPR031166">
    <property type="entry name" value="G_ENGA"/>
</dbReference>
<dbReference type="AlphaFoldDB" id="X0THC7"/>
<dbReference type="PANTHER" id="PTHR43834">
    <property type="entry name" value="GTPASE DER"/>
    <property type="match status" value="1"/>
</dbReference>
<dbReference type="GO" id="GO:0042254">
    <property type="term" value="P:ribosome biogenesis"/>
    <property type="evidence" value="ECO:0007669"/>
    <property type="project" value="UniProtKB-KW"/>
</dbReference>
<evidence type="ECO:0000259" key="8">
    <source>
        <dbReference type="PROSITE" id="PS51712"/>
    </source>
</evidence>
<evidence type="ECO:0000256" key="1">
    <source>
        <dbReference type="ARBA" id="ARBA00008279"/>
    </source>
</evidence>
<feature type="domain" description="EngA-type G" evidence="8">
    <location>
        <begin position="177"/>
        <end position="303"/>
    </location>
</feature>
<comment type="similarity">
    <text evidence="1">Belongs to the TRAFAC class TrmE-Era-EngA-EngB-Septin-like GTPase superfamily. EngA (Der) GTPase family.</text>
</comment>
<dbReference type="InterPro" id="IPR006073">
    <property type="entry name" value="GTP-bd"/>
</dbReference>
<dbReference type="InterPro" id="IPR005225">
    <property type="entry name" value="Small_GTP-bd"/>
</dbReference>
<dbReference type="NCBIfam" id="TIGR00231">
    <property type="entry name" value="small_GTP"/>
    <property type="match status" value="2"/>
</dbReference>
<name>X0THC7_9ZZZZ</name>
<dbReference type="PANTHER" id="PTHR43834:SF6">
    <property type="entry name" value="GTPASE DER"/>
    <property type="match status" value="1"/>
</dbReference>
<evidence type="ECO:0000256" key="3">
    <source>
        <dbReference type="ARBA" id="ARBA00022517"/>
    </source>
</evidence>
<accession>X0THC7</accession>
<dbReference type="CDD" id="cd01895">
    <property type="entry name" value="EngA2"/>
    <property type="match status" value="1"/>
</dbReference>
<evidence type="ECO:0000313" key="9">
    <source>
        <dbReference type="EMBL" id="GAF75480.1"/>
    </source>
</evidence>
<keyword evidence="5" id="KW-0547">Nucleotide-binding</keyword>
<dbReference type="EMBL" id="BARS01000316">
    <property type="protein sequence ID" value="GAF75480.1"/>
    <property type="molecule type" value="Genomic_DNA"/>
</dbReference>
<sequence length="303" mass="32502">MTGPIVAIVGRTNVGKSTLLNRLAGRRIAVVADLPGTTRDRVFAFVAWQGRELTVVDTGGWQTKPATSLEQKVKQQVEAAIAQADAVIFLVDAKDGAIAADEEIADVLRAANKPIILAVNKVDSAKQANQVADFYHLGMGEPIAISAHHNRGIDDLMDAVSASLPPQPISIAEPGEAKLAIVGRPNVGKSTLLNTLLGDERAIVHESPGTTRDSLDAIIRWDDKEILLVDTAGIKRRGRVGAGVDYYSLLRALQAINRCDVALLLIDASEFITAQDMHIAGYIIEVGKGMILLVNKWDLVPQE</sequence>
<dbReference type="SUPFAM" id="SSF52540">
    <property type="entry name" value="P-loop containing nucleoside triphosphate hydrolases"/>
    <property type="match status" value="2"/>
</dbReference>
<keyword evidence="3" id="KW-0690">Ribosome biogenesis</keyword>
<dbReference type="GO" id="GO:0005525">
    <property type="term" value="F:GTP binding"/>
    <property type="evidence" value="ECO:0007669"/>
    <property type="project" value="UniProtKB-KW"/>
</dbReference>
<gene>
    <name evidence="9" type="ORF">S01H1_00828</name>
</gene>
<reference evidence="9" key="1">
    <citation type="journal article" date="2014" name="Front. Microbiol.">
        <title>High frequency of phylogenetically diverse reductive dehalogenase-homologous genes in deep subseafloor sedimentary metagenomes.</title>
        <authorList>
            <person name="Kawai M."/>
            <person name="Futagami T."/>
            <person name="Toyoda A."/>
            <person name="Takaki Y."/>
            <person name="Nishi S."/>
            <person name="Hori S."/>
            <person name="Arai W."/>
            <person name="Tsubouchi T."/>
            <person name="Morono Y."/>
            <person name="Uchiyama I."/>
            <person name="Ito T."/>
            <person name="Fujiyama A."/>
            <person name="Inagaki F."/>
            <person name="Takami H."/>
        </authorList>
    </citation>
    <scope>NUCLEOTIDE SEQUENCE</scope>
    <source>
        <strain evidence="9">Expedition CK06-06</strain>
    </source>
</reference>
<dbReference type="GO" id="GO:0043022">
    <property type="term" value="F:ribosome binding"/>
    <property type="evidence" value="ECO:0007669"/>
    <property type="project" value="TreeGrafter"/>
</dbReference>
<evidence type="ECO:0000256" key="2">
    <source>
        <dbReference type="ARBA" id="ARBA00020953"/>
    </source>
</evidence>
<dbReference type="PROSITE" id="PS51712">
    <property type="entry name" value="G_ENGA"/>
    <property type="match status" value="2"/>
</dbReference>
<dbReference type="InterPro" id="IPR016484">
    <property type="entry name" value="GTPase_Der"/>
</dbReference>
<proteinExistence type="inferred from homology"/>
<organism evidence="9">
    <name type="scientific">marine sediment metagenome</name>
    <dbReference type="NCBI Taxonomy" id="412755"/>
    <lineage>
        <taxon>unclassified sequences</taxon>
        <taxon>metagenomes</taxon>
        <taxon>ecological metagenomes</taxon>
    </lineage>
</organism>
<dbReference type="FunFam" id="3.40.50.300:FF:000057">
    <property type="entry name" value="GTPase Der"/>
    <property type="match status" value="1"/>
</dbReference>
<dbReference type="NCBIfam" id="TIGR03594">
    <property type="entry name" value="GTPase_EngA"/>
    <property type="match status" value="1"/>
</dbReference>
<feature type="non-terminal residue" evidence="9">
    <location>
        <position position="303"/>
    </location>
</feature>
<dbReference type="PRINTS" id="PR00326">
    <property type="entry name" value="GTP1OBG"/>
</dbReference>
<evidence type="ECO:0000256" key="4">
    <source>
        <dbReference type="ARBA" id="ARBA00022737"/>
    </source>
</evidence>
<dbReference type="Pfam" id="PF01926">
    <property type="entry name" value="MMR_HSR1"/>
    <property type="match status" value="2"/>
</dbReference>
<evidence type="ECO:0000256" key="6">
    <source>
        <dbReference type="ARBA" id="ARBA00023134"/>
    </source>
</evidence>
<keyword evidence="4" id="KW-0677">Repeat</keyword>
<dbReference type="InterPro" id="IPR027417">
    <property type="entry name" value="P-loop_NTPase"/>
</dbReference>
<dbReference type="Gene3D" id="3.40.50.300">
    <property type="entry name" value="P-loop containing nucleotide triphosphate hydrolases"/>
    <property type="match status" value="2"/>
</dbReference>